<name>A0ABS8PA23_9PSEU</name>
<evidence type="ECO:0000313" key="3">
    <source>
        <dbReference type="Proteomes" id="UP001199469"/>
    </source>
</evidence>
<dbReference type="Proteomes" id="UP001199469">
    <property type="component" value="Unassembled WGS sequence"/>
</dbReference>
<feature type="region of interest" description="Disordered" evidence="1">
    <location>
        <begin position="1"/>
        <end position="25"/>
    </location>
</feature>
<accession>A0ABS8PA23</accession>
<keyword evidence="3" id="KW-1185">Reference proteome</keyword>
<evidence type="ECO:0000256" key="1">
    <source>
        <dbReference type="SAM" id="MobiDB-lite"/>
    </source>
</evidence>
<comment type="caution">
    <text evidence="2">The sequence shown here is derived from an EMBL/GenBank/DDBJ whole genome shotgun (WGS) entry which is preliminary data.</text>
</comment>
<dbReference type="EMBL" id="JAJNDB010000003">
    <property type="protein sequence ID" value="MCD2195132.1"/>
    <property type="molecule type" value="Genomic_DNA"/>
</dbReference>
<proteinExistence type="predicted"/>
<organism evidence="2 3">
    <name type="scientific">Actinomycetospora endophytica</name>
    <dbReference type="NCBI Taxonomy" id="2291215"/>
    <lineage>
        <taxon>Bacteria</taxon>
        <taxon>Bacillati</taxon>
        <taxon>Actinomycetota</taxon>
        <taxon>Actinomycetes</taxon>
        <taxon>Pseudonocardiales</taxon>
        <taxon>Pseudonocardiaceae</taxon>
        <taxon>Actinomycetospora</taxon>
    </lineage>
</organism>
<evidence type="ECO:0000313" key="2">
    <source>
        <dbReference type="EMBL" id="MCD2195132.1"/>
    </source>
</evidence>
<reference evidence="2 3" key="1">
    <citation type="submission" date="2021-11" db="EMBL/GenBank/DDBJ databases">
        <title>Draft genome sequence of Actinomycetospora sp. SF1 isolated from the rhizosphere soil.</title>
        <authorList>
            <person name="Duangmal K."/>
            <person name="Chantavorakit T."/>
        </authorList>
    </citation>
    <scope>NUCLEOTIDE SEQUENCE [LARGE SCALE GENOMIC DNA]</scope>
    <source>
        <strain evidence="2 3">TBRC 5722</strain>
    </source>
</reference>
<gene>
    <name evidence="2" type="ORF">LQ327_17330</name>
</gene>
<protein>
    <submittedName>
        <fullName evidence="2">Uncharacterized protein</fullName>
    </submittedName>
</protein>
<sequence length="127" mass="13466">MSSPSLGRRADTPRPTDTTDDAKQPDVLVISVRADEQGARTAARWAEQVGGAGATAAVSSDAKLEQRVDKARRVLVLDPGMIAARRGFGVRGTSRERLALVARLAGRTDRITWAATGAQATQWIQAG</sequence>
<dbReference type="RefSeq" id="WP_230735876.1">
    <property type="nucleotide sequence ID" value="NZ_JAJNDB010000003.1"/>
</dbReference>